<gene>
    <name evidence="1" type="ORF">H6G81_01955</name>
</gene>
<sequence length="85" mass="9766">MSKIQQKHPTATEAEAEEIIEAEFEEIISNQPTKWQKLRRQLLNRERWFNGGKEALSEVAKHYVEGNVVYKAGLAFLDGFSADED</sequence>
<proteinExistence type="predicted"/>
<evidence type="ECO:0000313" key="2">
    <source>
        <dbReference type="Proteomes" id="UP000660380"/>
    </source>
</evidence>
<protein>
    <submittedName>
        <fullName evidence="1">Uncharacterized protein</fullName>
    </submittedName>
</protein>
<dbReference type="Proteomes" id="UP000660380">
    <property type="component" value="Unassembled WGS sequence"/>
</dbReference>
<accession>A0ABR8GJB4</accession>
<dbReference type="EMBL" id="JACJTA010000002">
    <property type="protein sequence ID" value="MBD2603321.1"/>
    <property type="molecule type" value="Genomic_DNA"/>
</dbReference>
<keyword evidence="2" id="KW-1185">Reference proteome</keyword>
<name>A0ABR8GJB4_9CYAN</name>
<comment type="caution">
    <text evidence="1">The sequence shown here is derived from an EMBL/GenBank/DDBJ whole genome shotgun (WGS) entry which is preliminary data.</text>
</comment>
<reference evidence="1 2" key="1">
    <citation type="journal article" date="2020" name="ISME J.">
        <title>Comparative genomics reveals insights into cyanobacterial evolution and habitat adaptation.</title>
        <authorList>
            <person name="Chen M.Y."/>
            <person name="Teng W.K."/>
            <person name="Zhao L."/>
            <person name="Hu C.X."/>
            <person name="Zhou Y.K."/>
            <person name="Han B.P."/>
            <person name="Song L.R."/>
            <person name="Shu W.S."/>
        </authorList>
    </citation>
    <scope>NUCLEOTIDE SEQUENCE [LARGE SCALE GENOMIC DNA]</scope>
    <source>
        <strain evidence="1 2">FACHB-248</strain>
    </source>
</reference>
<evidence type="ECO:0000313" key="1">
    <source>
        <dbReference type="EMBL" id="MBD2603321.1"/>
    </source>
</evidence>
<dbReference type="RefSeq" id="WP_029631880.1">
    <property type="nucleotide sequence ID" value="NZ_JACJTA010000002.1"/>
</dbReference>
<organism evidence="1 2">
    <name type="scientific">Scytonema hofmannii FACHB-248</name>
    <dbReference type="NCBI Taxonomy" id="1842502"/>
    <lineage>
        <taxon>Bacteria</taxon>
        <taxon>Bacillati</taxon>
        <taxon>Cyanobacteriota</taxon>
        <taxon>Cyanophyceae</taxon>
        <taxon>Nostocales</taxon>
        <taxon>Scytonemataceae</taxon>
        <taxon>Scytonema</taxon>
    </lineage>
</organism>